<organism evidence="1 2">
    <name type="scientific">Plakobranchus ocellatus</name>
    <dbReference type="NCBI Taxonomy" id="259542"/>
    <lineage>
        <taxon>Eukaryota</taxon>
        <taxon>Metazoa</taxon>
        <taxon>Spiralia</taxon>
        <taxon>Lophotrochozoa</taxon>
        <taxon>Mollusca</taxon>
        <taxon>Gastropoda</taxon>
        <taxon>Heterobranchia</taxon>
        <taxon>Euthyneura</taxon>
        <taxon>Panpulmonata</taxon>
        <taxon>Sacoglossa</taxon>
        <taxon>Placobranchoidea</taxon>
        <taxon>Plakobranchidae</taxon>
        <taxon>Plakobranchus</taxon>
    </lineage>
</organism>
<evidence type="ECO:0000313" key="2">
    <source>
        <dbReference type="Proteomes" id="UP000735302"/>
    </source>
</evidence>
<comment type="caution">
    <text evidence="1">The sequence shown here is derived from an EMBL/GenBank/DDBJ whole genome shotgun (WGS) entry which is preliminary data.</text>
</comment>
<gene>
    <name evidence="1" type="ORF">PoB_003318600</name>
</gene>
<dbReference type="Proteomes" id="UP000735302">
    <property type="component" value="Unassembled WGS sequence"/>
</dbReference>
<proteinExistence type="predicted"/>
<reference evidence="1 2" key="1">
    <citation type="journal article" date="2021" name="Elife">
        <title>Chloroplast acquisition without the gene transfer in kleptoplastic sea slugs, Plakobranchus ocellatus.</title>
        <authorList>
            <person name="Maeda T."/>
            <person name="Takahashi S."/>
            <person name="Yoshida T."/>
            <person name="Shimamura S."/>
            <person name="Takaki Y."/>
            <person name="Nagai Y."/>
            <person name="Toyoda A."/>
            <person name="Suzuki Y."/>
            <person name="Arimoto A."/>
            <person name="Ishii H."/>
            <person name="Satoh N."/>
            <person name="Nishiyama T."/>
            <person name="Hasebe M."/>
            <person name="Maruyama T."/>
            <person name="Minagawa J."/>
            <person name="Obokata J."/>
            <person name="Shigenobu S."/>
        </authorList>
    </citation>
    <scope>NUCLEOTIDE SEQUENCE [LARGE SCALE GENOMIC DNA]</scope>
</reference>
<sequence>MTTWTMNSARRVKNELLTHNLSLTSPLMQCPQTPNPLAFPGPSLLPLALSLFQPWQTQDASYAWLALRFSTRWALTSPTSS</sequence>
<name>A0AAV4AEF7_9GAST</name>
<dbReference type="EMBL" id="BLXT01003782">
    <property type="protein sequence ID" value="GFO06681.1"/>
    <property type="molecule type" value="Genomic_DNA"/>
</dbReference>
<keyword evidence="2" id="KW-1185">Reference proteome</keyword>
<dbReference type="AlphaFoldDB" id="A0AAV4AEF7"/>
<protein>
    <submittedName>
        <fullName evidence="1">Uncharacterized protein</fullName>
    </submittedName>
</protein>
<evidence type="ECO:0000313" key="1">
    <source>
        <dbReference type="EMBL" id="GFO06681.1"/>
    </source>
</evidence>
<accession>A0AAV4AEF7</accession>